<dbReference type="GO" id="GO:0000178">
    <property type="term" value="C:exosome (RNase complex)"/>
    <property type="evidence" value="ECO:0007669"/>
    <property type="project" value="UniProtKB-KW"/>
</dbReference>
<sequence>MAVDMRLPSVRKQVTDSLLSATTGKHLVVPGDVITSDTGFMRGHGTYMDEEKLTASVAGEVERVNKLICVRPLKTRLTPACRSVEQEISLLYH</sequence>
<evidence type="ECO:0000313" key="5">
    <source>
        <dbReference type="Proteomes" id="UP000824540"/>
    </source>
</evidence>
<feature type="domain" description="Exosome complex component N-terminal" evidence="3">
    <location>
        <begin position="27"/>
        <end position="64"/>
    </location>
</feature>
<dbReference type="SUPFAM" id="SSF110324">
    <property type="entry name" value="Ribosomal L27 protein-like"/>
    <property type="match status" value="1"/>
</dbReference>
<dbReference type="FunFam" id="2.40.50.100:FF:000022">
    <property type="entry name" value="Exosome complex component RRP4"/>
    <property type="match status" value="1"/>
</dbReference>
<dbReference type="EMBL" id="JAFBMS010000002">
    <property type="protein sequence ID" value="KAG9354510.1"/>
    <property type="molecule type" value="Genomic_DNA"/>
</dbReference>
<dbReference type="AlphaFoldDB" id="A0A8T2PT33"/>
<organism evidence="4 5">
    <name type="scientific">Albula glossodonta</name>
    <name type="common">roundjaw bonefish</name>
    <dbReference type="NCBI Taxonomy" id="121402"/>
    <lineage>
        <taxon>Eukaryota</taxon>
        <taxon>Metazoa</taxon>
        <taxon>Chordata</taxon>
        <taxon>Craniata</taxon>
        <taxon>Vertebrata</taxon>
        <taxon>Euteleostomi</taxon>
        <taxon>Actinopterygii</taxon>
        <taxon>Neopterygii</taxon>
        <taxon>Teleostei</taxon>
        <taxon>Albuliformes</taxon>
        <taxon>Albulidae</taxon>
        <taxon>Albula</taxon>
    </lineage>
</organism>
<reference evidence="4" key="1">
    <citation type="thesis" date="2021" institute="BYU ScholarsArchive" country="Provo, UT, USA">
        <title>Applications of and Algorithms for Genome Assembly and Genomic Analyses with an Emphasis on Marine Teleosts.</title>
        <authorList>
            <person name="Pickett B.D."/>
        </authorList>
    </citation>
    <scope>NUCLEOTIDE SEQUENCE</scope>
    <source>
        <strain evidence="4">HI-2016</strain>
    </source>
</reference>
<keyword evidence="2" id="KW-0271">Exosome</keyword>
<dbReference type="Proteomes" id="UP000824540">
    <property type="component" value="Unassembled WGS sequence"/>
</dbReference>
<protein>
    <recommendedName>
        <fullName evidence="3">Exosome complex component N-terminal domain-containing protein</fullName>
    </recommendedName>
</protein>
<accession>A0A8T2PT33</accession>
<dbReference type="GO" id="GO:0005634">
    <property type="term" value="C:nucleus"/>
    <property type="evidence" value="ECO:0007669"/>
    <property type="project" value="UniProtKB-SubCell"/>
</dbReference>
<evidence type="ECO:0000256" key="2">
    <source>
        <dbReference type="ARBA" id="ARBA00022835"/>
    </source>
</evidence>
<proteinExistence type="predicted"/>
<dbReference type="Gene3D" id="2.40.50.100">
    <property type="match status" value="1"/>
</dbReference>
<comment type="subcellular location">
    <subcellularLocation>
        <location evidence="1">Nucleus</location>
    </subcellularLocation>
</comment>
<evidence type="ECO:0000313" key="4">
    <source>
        <dbReference type="EMBL" id="KAG9354510.1"/>
    </source>
</evidence>
<name>A0A8T2PT33_9TELE</name>
<keyword evidence="5" id="KW-1185">Reference proteome</keyword>
<dbReference type="OrthoDB" id="1650at2759"/>
<gene>
    <name evidence="4" type="ORF">JZ751_001220</name>
</gene>
<evidence type="ECO:0000256" key="1">
    <source>
        <dbReference type="ARBA" id="ARBA00004123"/>
    </source>
</evidence>
<dbReference type="Pfam" id="PF14382">
    <property type="entry name" value="ECR1_N"/>
    <property type="match status" value="1"/>
</dbReference>
<comment type="caution">
    <text evidence="4">The sequence shown here is derived from an EMBL/GenBank/DDBJ whole genome shotgun (WGS) entry which is preliminary data.</text>
</comment>
<dbReference type="InterPro" id="IPR025721">
    <property type="entry name" value="Exosome_cplx_N_dom"/>
</dbReference>
<evidence type="ECO:0000259" key="3">
    <source>
        <dbReference type="Pfam" id="PF14382"/>
    </source>
</evidence>